<gene>
    <name evidence="2" type="ORF">KL86DYS2_11833</name>
</gene>
<protein>
    <recommendedName>
        <fullName evidence="3">Beta-carotene 15,15'-monooxygenase</fullName>
    </recommendedName>
</protein>
<sequence length="335" mass="37921">MAAIPRFYKSHIAEGKGFLIISIIFAVCMRIAFVVSSNAMPSNMEGGYLWQLLDFFSGNPLYSFAGSSIIVSAMAVLTAHINTDFVLIRRRTLLPPAIIILLFSCHPSLVWISPAYIGVLFMLFTVSILFASYNHSERSVAAFKIAFMLSLGSLFTPLLLLFVPLTWIALVIMRCFSFRSLLASFLGVFIVYFPTFSFYLFTDNLNEFLSPFLHYSNSQQLVMFPFLRFDIAIWASLIFIILFLSIIIGDNFLNRHKDKIKIRAYLSLLIFFTVLSLLFSIFVNITPQVSLYIFMGVGSFLLSHFFALGETKGTVVLFHIFIVACLLFSGLSFLR</sequence>
<evidence type="ECO:0008006" key="3">
    <source>
        <dbReference type="Google" id="ProtNLM"/>
    </source>
</evidence>
<keyword evidence="1" id="KW-0812">Transmembrane</keyword>
<evidence type="ECO:0000256" key="1">
    <source>
        <dbReference type="SAM" id="Phobius"/>
    </source>
</evidence>
<organism evidence="2">
    <name type="scientific">uncultured Dysgonomonas sp</name>
    <dbReference type="NCBI Taxonomy" id="206096"/>
    <lineage>
        <taxon>Bacteria</taxon>
        <taxon>Pseudomonadati</taxon>
        <taxon>Bacteroidota</taxon>
        <taxon>Bacteroidia</taxon>
        <taxon>Bacteroidales</taxon>
        <taxon>Dysgonomonadaceae</taxon>
        <taxon>Dysgonomonas</taxon>
        <taxon>environmental samples</taxon>
    </lineage>
</organism>
<feature type="transmembrane region" description="Helical" evidence="1">
    <location>
        <begin position="231"/>
        <end position="253"/>
    </location>
</feature>
<proteinExistence type="predicted"/>
<evidence type="ECO:0000313" key="2">
    <source>
        <dbReference type="EMBL" id="SBW00348.1"/>
    </source>
</evidence>
<feature type="transmembrane region" description="Helical" evidence="1">
    <location>
        <begin position="289"/>
        <end position="308"/>
    </location>
</feature>
<accession>A0A212JLR0</accession>
<keyword evidence="1" id="KW-1133">Transmembrane helix</keyword>
<feature type="transmembrane region" description="Helical" evidence="1">
    <location>
        <begin position="145"/>
        <end position="169"/>
    </location>
</feature>
<feature type="transmembrane region" description="Helical" evidence="1">
    <location>
        <begin position="315"/>
        <end position="334"/>
    </location>
</feature>
<name>A0A212JLR0_9BACT</name>
<feature type="transmembrane region" description="Helical" evidence="1">
    <location>
        <begin position="109"/>
        <end position="133"/>
    </location>
</feature>
<dbReference type="AlphaFoldDB" id="A0A212JLR0"/>
<feature type="transmembrane region" description="Helical" evidence="1">
    <location>
        <begin position="265"/>
        <end position="283"/>
    </location>
</feature>
<feature type="transmembrane region" description="Helical" evidence="1">
    <location>
        <begin position="61"/>
        <end position="88"/>
    </location>
</feature>
<reference evidence="2" key="1">
    <citation type="submission" date="2016-04" db="EMBL/GenBank/DDBJ databases">
        <authorList>
            <person name="Evans L.H."/>
            <person name="Alamgir A."/>
            <person name="Owens N."/>
            <person name="Weber N.D."/>
            <person name="Virtaneva K."/>
            <person name="Barbian K."/>
            <person name="Babar A."/>
            <person name="Rosenke K."/>
        </authorList>
    </citation>
    <scope>NUCLEOTIDE SEQUENCE</scope>
    <source>
        <strain evidence="2">86-2</strain>
    </source>
</reference>
<dbReference type="EMBL" id="FLUL01000001">
    <property type="protein sequence ID" value="SBW00348.1"/>
    <property type="molecule type" value="Genomic_DNA"/>
</dbReference>
<feature type="transmembrane region" description="Helical" evidence="1">
    <location>
        <begin position="181"/>
        <end position="201"/>
    </location>
</feature>
<keyword evidence="1" id="KW-0472">Membrane</keyword>
<feature type="transmembrane region" description="Helical" evidence="1">
    <location>
        <begin position="18"/>
        <end position="41"/>
    </location>
</feature>